<comment type="catalytic activity">
    <reaction evidence="10">
        <text>an acyl phosphate + sn-glycerol 3-phosphate = a 1-acyl-sn-glycero-3-phosphate + phosphate</text>
        <dbReference type="Rhea" id="RHEA:34075"/>
        <dbReference type="ChEBI" id="CHEBI:43474"/>
        <dbReference type="ChEBI" id="CHEBI:57597"/>
        <dbReference type="ChEBI" id="CHEBI:57970"/>
        <dbReference type="ChEBI" id="CHEBI:59918"/>
        <dbReference type="EC" id="2.3.1.275"/>
    </reaction>
</comment>
<accession>A0A6J4UF44</accession>
<comment type="function">
    <text evidence="10">Catalyzes the transfer of an acyl group from acyl-phosphate (acyl-PO(4)) to glycerol-3-phosphate (G3P) to form lysophosphatidic acid (LPA). This enzyme utilizes acyl-phosphate as fatty acyl donor, but not acyl-CoA or acyl-ACP.</text>
</comment>
<feature type="transmembrane region" description="Helical" evidence="10">
    <location>
        <begin position="154"/>
        <end position="179"/>
    </location>
</feature>
<dbReference type="GO" id="GO:0005886">
    <property type="term" value="C:plasma membrane"/>
    <property type="evidence" value="ECO:0007669"/>
    <property type="project" value="UniProtKB-SubCell"/>
</dbReference>
<comment type="subcellular location">
    <subcellularLocation>
        <location evidence="10">Cell membrane</location>
        <topology evidence="10">Multi-pass membrane protein</topology>
    </subcellularLocation>
</comment>
<keyword evidence="9 10" id="KW-1208">Phospholipid metabolism</keyword>
<keyword evidence="5 10" id="KW-1133">Transmembrane helix</keyword>
<keyword evidence="7 10" id="KW-0472">Membrane</keyword>
<name>A0A6J4UF44_9BACT</name>
<comment type="similarity">
    <text evidence="10">Belongs to the PlsY family.</text>
</comment>
<keyword evidence="6 10" id="KW-0443">Lipid metabolism</keyword>
<keyword evidence="8 10" id="KW-0594">Phospholipid biosynthesis</keyword>
<dbReference type="PANTHER" id="PTHR30309">
    <property type="entry name" value="INNER MEMBRANE PROTEIN YGIH"/>
    <property type="match status" value="1"/>
</dbReference>
<dbReference type="GO" id="GO:0008654">
    <property type="term" value="P:phospholipid biosynthetic process"/>
    <property type="evidence" value="ECO:0007669"/>
    <property type="project" value="UniProtKB-UniRule"/>
</dbReference>
<evidence type="ECO:0000256" key="10">
    <source>
        <dbReference type="HAMAP-Rule" id="MF_01043"/>
    </source>
</evidence>
<dbReference type="GO" id="GO:0043772">
    <property type="term" value="F:acyl-phosphate glycerol-3-phosphate acyltransferase activity"/>
    <property type="evidence" value="ECO:0007669"/>
    <property type="project" value="UniProtKB-UniRule"/>
</dbReference>
<evidence type="ECO:0000256" key="5">
    <source>
        <dbReference type="ARBA" id="ARBA00022989"/>
    </source>
</evidence>
<dbReference type="Pfam" id="PF02660">
    <property type="entry name" value="G3P_acyltransf"/>
    <property type="match status" value="1"/>
</dbReference>
<dbReference type="UniPathway" id="UPA00085"/>
<dbReference type="InterPro" id="IPR003811">
    <property type="entry name" value="G3P_acylTferase_PlsY"/>
</dbReference>
<dbReference type="EC" id="2.3.1.275" evidence="10"/>
<feature type="transmembrane region" description="Helical" evidence="10">
    <location>
        <begin position="6"/>
        <end position="28"/>
    </location>
</feature>
<comment type="pathway">
    <text evidence="10">Lipid metabolism; phospholipid metabolism.</text>
</comment>
<feature type="transmembrane region" description="Helical" evidence="10">
    <location>
        <begin position="113"/>
        <end position="134"/>
    </location>
</feature>
<keyword evidence="4 10" id="KW-0812">Transmembrane</keyword>
<keyword evidence="11" id="KW-0012">Acyltransferase</keyword>
<evidence type="ECO:0000256" key="2">
    <source>
        <dbReference type="ARBA" id="ARBA00022516"/>
    </source>
</evidence>
<evidence type="ECO:0000313" key="11">
    <source>
        <dbReference type="EMBL" id="CAA9546731.1"/>
    </source>
</evidence>
<organism evidence="11">
    <name type="scientific">uncultured Thermomicrobiales bacterium</name>
    <dbReference type="NCBI Taxonomy" id="1645740"/>
    <lineage>
        <taxon>Bacteria</taxon>
        <taxon>Pseudomonadati</taxon>
        <taxon>Thermomicrobiota</taxon>
        <taxon>Thermomicrobia</taxon>
        <taxon>Thermomicrobiales</taxon>
        <taxon>environmental samples</taxon>
    </lineage>
</organism>
<evidence type="ECO:0000256" key="6">
    <source>
        <dbReference type="ARBA" id="ARBA00023098"/>
    </source>
</evidence>
<gene>
    <name evidence="10" type="primary">plsY</name>
    <name evidence="11" type="ORF">AVDCRST_MAG49-1431</name>
</gene>
<proteinExistence type="inferred from homology"/>
<evidence type="ECO:0000256" key="7">
    <source>
        <dbReference type="ARBA" id="ARBA00023136"/>
    </source>
</evidence>
<comment type="subunit">
    <text evidence="10">Probably interacts with PlsX.</text>
</comment>
<dbReference type="NCBIfam" id="TIGR00023">
    <property type="entry name" value="glycerol-3-phosphate 1-O-acyltransferase PlsY"/>
    <property type="match status" value="1"/>
</dbReference>
<evidence type="ECO:0000256" key="3">
    <source>
        <dbReference type="ARBA" id="ARBA00022679"/>
    </source>
</evidence>
<sequence>MAAGIALVVGAYAVGAIPWGIVLGRWLAGVDLRGHGSGSTGTTNALRVLGPRISASVFVLDFLKGVAPVLIARSLGLGWWVAALGGVAAVAGHCWSPYIGFRGGKGMATGGGAAVAMFPWLVLVGVAMLLVVAITRYVSLASLTASVTGPAAAILAALLGLLAWEPAIATVAIAGIIVWQHRGNIARLLAGTERRFGERVTPVGK</sequence>
<evidence type="ECO:0000256" key="8">
    <source>
        <dbReference type="ARBA" id="ARBA00023209"/>
    </source>
</evidence>
<feature type="transmembrane region" description="Helical" evidence="10">
    <location>
        <begin position="77"/>
        <end position="101"/>
    </location>
</feature>
<dbReference type="PANTHER" id="PTHR30309:SF0">
    <property type="entry name" value="GLYCEROL-3-PHOSPHATE ACYLTRANSFERASE-RELATED"/>
    <property type="match status" value="1"/>
</dbReference>
<dbReference type="SMART" id="SM01207">
    <property type="entry name" value="G3P_acyltransf"/>
    <property type="match status" value="1"/>
</dbReference>
<keyword evidence="1 10" id="KW-1003">Cell membrane</keyword>
<dbReference type="AlphaFoldDB" id="A0A6J4UF44"/>
<evidence type="ECO:0000256" key="9">
    <source>
        <dbReference type="ARBA" id="ARBA00023264"/>
    </source>
</evidence>
<evidence type="ECO:0000256" key="1">
    <source>
        <dbReference type="ARBA" id="ARBA00022475"/>
    </source>
</evidence>
<evidence type="ECO:0000256" key="4">
    <source>
        <dbReference type="ARBA" id="ARBA00022692"/>
    </source>
</evidence>
<dbReference type="HAMAP" id="MF_01043">
    <property type="entry name" value="PlsY"/>
    <property type="match status" value="1"/>
</dbReference>
<dbReference type="EMBL" id="CADCWG010000086">
    <property type="protein sequence ID" value="CAA9546731.1"/>
    <property type="molecule type" value="Genomic_DNA"/>
</dbReference>
<protein>
    <recommendedName>
        <fullName evidence="10">Glycerol-3-phosphate acyltransferase</fullName>
    </recommendedName>
    <alternativeName>
        <fullName evidence="10">Acyl-PO4 G3P acyltransferase</fullName>
    </alternativeName>
    <alternativeName>
        <fullName evidence="10">Acyl-phosphate--glycerol-3-phosphate acyltransferase</fullName>
    </alternativeName>
    <alternativeName>
        <fullName evidence="10">G3P acyltransferase</fullName>
        <shortName evidence="10">GPAT</shortName>
        <ecNumber evidence="10">2.3.1.275</ecNumber>
    </alternativeName>
    <alternativeName>
        <fullName evidence="10">Lysophosphatidic acid synthase</fullName>
        <shortName evidence="10">LPA synthase</shortName>
    </alternativeName>
</protein>
<keyword evidence="2 10" id="KW-0444">Lipid biosynthesis</keyword>
<keyword evidence="3 10" id="KW-0808">Transferase</keyword>
<reference evidence="11" key="1">
    <citation type="submission" date="2020-02" db="EMBL/GenBank/DDBJ databases">
        <authorList>
            <person name="Meier V. D."/>
        </authorList>
    </citation>
    <scope>NUCLEOTIDE SEQUENCE</scope>
    <source>
        <strain evidence="11">AVDCRST_MAG49</strain>
    </source>
</reference>